<dbReference type="GO" id="GO:0006780">
    <property type="term" value="P:uroporphyrinogen III biosynthetic process"/>
    <property type="evidence" value="ECO:0007669"/>
    <property type="project" value="UniProtKB-UniRule"/>
</dbReference>
<dbReference type="Pfam" id="PF02602">
    <property type="entry name" value="HEM4"/>
    <property type="match status" value="1"/>
</dbReference>
<comment type="similarity">
    <text evidence="2 9">Belongs to the uroporphyrinogen-III synthase family.</text>
</comment>
<evidence type="ECO:0000256" key="5">
    <source>
        <dbReference type="ARBA" id="ARBA00023244"/>
    </source>
</evidence>
<protein>
    <recommendedName>
        <fullName evidence="7 9">Uroporphyrinogen-III synthase</fullName>
        <ecNumber evidence="3 9">4.2.1.75</ecNumber>
    </recommendedName>
</protein>
<comment type="catalytic activity">
    <reaction evidence="8 9">
        <text>hydroxymethylbilane = uroporphyrinogen III + H2O</text>
        <dbReference type="Rhea" id="RHEA:18965"/>
        <dbReference type="ChEBI" id="CHEBI:15377"/>
        <dbReference type="ChEBI" id="CHEBI:57308"/>
        <dbReference type="ChEBI" id="CHEBI:57845"/>
        <dbReference type="EC" id="4.2.1.75"/>
    </reaction>
</comment>
<evidence type="ECO:0000259" key="10">
    <source>
        <dbReference type="Pfam" id="PF02602"/>
    </source>
</evidence>
<accession>A0A3S4VK38</accession>
<evidence type="ECO:0000256" key="3">
    <source>
        <dbReference type="ARBA" id="ARBA00013109"/>
    </source>
</evidence>
<evidence type="ECO:0000313" key="11">
    <source>
        <dbReference type="EMBL" id="VEI29535.1"/>
    </source>
</evidence>
<comment type="function">
    <text evidence="6 9">Catalyzes cyclization of the linear tetrapyrrole, hydroxymethylbilane, to the macrocyclic uroporphyrinogen III.</text>
</comment>
<evidence type="ECO:0000256" key="4">
    <source>
        <dbReference type="ARBA" id="ARBA00023239"/>
    </source>
</evidence>
<gene>
    <name evidence="11" type="ORF">NCTC10665_00441</name>
</gene>
<dbReference type="EMBL" id="LR134481">
    <property type="protein sequence ID" value="VEI29535.1"/>
    <property type="molecule type" value="Genomic_DNA"/>
</dbReference>
<dbReference type="SUPFAM" id="SSF69618">
    <property type="entry name" value="HemD-like"/>
    <property type="match status" value="1"/>
</dbReference>
<evidence type="ECO:0000256" key="2">
    <source>
        <dbReference type="ARBA" id="ARBA00008133"/>
    </source>
</evidence>
<keyword evidence="4 9" id="KW-0456">Lyase</keyword>
<dbReference type="InterPro" id="IPR003754">
    <property type="entry name" value="4pyrrol_synth_uPrphyn_synth"/>
</dbReference>
<dbReference type="RefSeq" id="WP_049356843.1">
    <property type="nucleotide sequence ID" value="NZ_JVYT01000060.1"/>
</dbReference>
<dbReference type="PANTHER" id="PTHR38042:SF1">
    <property type="entry name" value="UROPORPHYRINOGEN-III SYNTHASE, CHLOROPLASTIC"/>
    <property type="match status" value="1"/>
</dbReference>
<name>A0A3S4VK38_HAEPA</name>
<keyword evidence="5 9" id="KW-0627">Porphyrin biosynthesis</keyword>
<feature type="domain" description="Tetrapyrrole biosynthesis uroporphyrinogen III synthase" evidence="10">
    <location>
        <begin position="14"/>
        <end position="241"/>
    </location>
</feature>
<evidence type="ECO:0000256" key="9">
    <source>
        <dbReference type="RuleBase" id="RU366031"/>
    </source>
</evidence>
<dbReference type="InterPro" id="IPR036108">
    <property type="entry name" value="4pyrrol_syn_uPrphyn_synt_sf"/>
</dbReference>
<dbReference type="OrthoDB" id="9787650at2"/>
<evidence type="ECO:0000256" key="6">
    <source>
        <dbReference type="ARBA" id="ARBA00037589"/>
    </source>
</evidence>
<dbReference type="UniPathway" id="UPA00251">
    <property type="reaction ID" value="UER00320"/>
</dbReference>
<evidence type="ECO:0000313" key="12">
    <source>
        <dbReference type="Proteomes" id="UP000268879"/>
    </source>
</evidence>
<dbReference type="EC" id="4.2.1.75" evidence="3 9"/>
<comment type="pathway">
    <text evidence="1 9">Porphyrin-containing compound metabolism; protoporphyrin-IX biosynthesis; coproporphyrinogen-III from 5-aminolevulinate: step 3/4.</text>
</comment>
<dbReference type="CDD" id="cd06578">
    <property type="entry name" value="HemD"/>
    <property type="match status" value="1"/>
</dbReference>
<dbReference type="Proteomes" id="UP000268879">
    <property type="component" value="Chromosome"/>
</dbReference>
<dbReference type="AlphaFoldDB" id="A0A3S4VK38"/>
<dbReference type="InterPro" id="IPR039793">
    <property type="entry name" value="UROS/Hem4"/>
</dbReference>
<dbReference type="Gene3D" id="3.40.50.10090">
    <property type="match status" value="2"/>
</dbReference>
<dbReference type="GO" id="GO:0004852">
    <property type="term" value="F:uroporphyrinogen-III synthase activity"/>
    <property type="evidence" value="ECO:0007669"/>
    <property type="project" value="UniProtKB-UniRule"/>
</dbReference>
<proteinExistence type="inferred from homology"/>
<organism evidence="11 12">
    <name type="scientific">Haemophilus parainfluenzae</name>
    <dbReference type="NCBI Taxonomy" id="729"/>
    <lineage>
        <taxon>Bacteria</taxon>
        <taxon>Pseudomonadati</taxon>
        <taxon>Pseudomonadota</taxon>
        <taxon>Gammaproteobacteria</taxon>
        <taxon>Pasteurellales</taxon>
        <taxon>Pasteurellaceae</taxon>
        <taxon>Haemophilus</taxon>
    </lineage>
</organism>
<reference evidence="11 12" key="1">
    <citation type="submission" date="2018-12" db="EMBL/GenBank/DDBJ databases">
        <authorList>
            <consortium name="Pathogen Informatics"/>
        </authorList>
    </citation>
    <scope>NUCLEOTIDE SEQUENCE [LARGE SCALE GENOMIC DNA]</scope>
    <source>
        <strain evidence="11 12">NCTC10665</strain>
    </source>
</reference>
<sequence>MAVLVTRPDERGKALVDQLNQAGMVALHLPLLSIEAGAELAQLPTKLNQLKSGDYVFLVSKSAVDFADKTLKDIGFSWRQDLQYFTVGHRTAQYFSCQTECTVRYPITSENTEGVLNLPQMAELTDKNLLILRGNGGRELLLEQATLRGATVETVECYQRVPISYNKEEQTSICIRSGVQTLVVTSLEILQALIEFVPENEQSWLKNCYLVTVSQRIADVAIQQGWHHVVVSAGADNQSLLNTLLNEVTPLSH</sequence>
<evidence type="ECO:0000256" key="8">
    <source>
        <dbReference type="ARBA" id="ARBA00048617"/>
    </source>
</evidence>
<evidence type="ECO:0000256" key="7">
    <source>
        <dbReference type="ARBA" id="ARBA00040167"/>
    </source>
</evidence>
<dbReference type="PANTHER" id="PTHR38042">
    <property type="entry name" value="UROPORPHYRINOGEN-III SYNTHASE, CHLOROPLASTIC"/>
    <property type="match status" value="1"/>
</dbReference>
<evidence type="ECO:0000256" key="1">
    <source>
        <dbReference type="ARBA" id="ARBA00004772"/>
    </source>
</evidence>
<dbReference type="GO" id="GO:0006782">
    <property type="term" value="P:protoporphyrinogen IX biosynthetic process"/>
    <property type="evidence" value="ECO:0007669"/>
    <property type="project" value="UniProtKB-UniRule"/>
</dbReference>